<evidence type="ECO:0000256" key="2">
    <source>
        <dbReference type="ARBA" id="ARBA00022723"/>
    </source>
</evidence>
<feature type="region of interest" description="Disordered" evidence="4">
    <location>
        <begin position="675"/>
        <end position="695"/>
    </location>
</feature>
<feature type="region of interest" description="Disordered" evidence="4">
    <location>
        <begin position="1"/>
        <end position="21"/>
    </location>
</feature>
<dbReference type="PANTHER" id="PTHR31001">
    <property type="entry name" value="UNCHARACTERIZED TRANSCRIPTIONAL REGULATORY PROTEIN"/>
    <property type="match status" value="1"/>
</dbReference>
<dbReference type="GO" id="GO:0005634">
    <property type="term" value="C:nucleus"/>
    <property type="evidence" value="ECO:0007669"/>
    <property type="project" value="UniProtKB-SubCell"/>
</dbReference>
<keyword evidence="3" id="KW-0539">Nucleus</keyword>
<dbReference type="EMBL" id="HE797213">
    <property type="protein sequence ID" value="CCM05897.1"/>
    <property type="molecule type" value="Genomic_DNA"/>
</dbReference>
<keyword evidence="2" id="KW-0479">Metal-binding</keyword>
<dbReference type="SMART" id="SM00066">
    <property type="entry name" value="GAL4"/>
    <property type="match status" value="1"/>
</dbReference>
<name>J4I289_9APHY</name>
<dbReference type="GO" id="GO:0003677">
    <property type="term" value="F:DNA binding"/>
    <property type="evidence" value="ECO:0007669"/>
    <property type="project" value="InterPro"/>
</dbReference>
<dbReference type="Pfam" id="PF00172">
    <property type="entry name" value="Zn_clus"/>
    <property type="match status" value="1"/>
</dbReference>
<feature type="domain" description="Zn(2)-C6 fungal-type" evidence="5">
    <location>
        <begin position="29"/>
        <end position="60"/>
    </location>
</feature>
<feature type="compositionally biased region" description="Basic and acidic residues" evidence="4">
    <location>
        <begin position="679"/>
        <end position="693"/>
    </location>
</feature>
<dbReference type="InterPro" id="IPR036864">
    <property type="entry name" value="Zn2-C6_fun-type_DNA-bd_sf"/>
</dbReference>
<protein>
    <recommendedName>
        <fullName evidence="5">Zn(2)-C6 fungal-type domain-containing protein</fullName>
    </recommendedName>
</protein>
<dbReference type="OrthoDB" id="3364175at2759"/>
<dbReference type="Proteomes" id="UP000006352">
    <property type="component" value="Unassembled WGS sequence"/>
</dbReference>
<dbReference type="GO" id="GO:0006351">
    <property type="term" value="P:DNA-templated transcription"/>
    <property type="evidence" value="ECO:0007669"/>
    <property type="project" value="InterPro"/>
</dbReference>
<dbReference type="Pfam" id="PF04082">
    <property type="entry name" value="Fungal_trans"/>
    <property type="match status" value="1"/>
</dbReference>
<dbReference type="GO" id="GO:0000981">
    <property type="term" value="F:DNA-binding transcription factor activity, RNA polymerase II-specific"/>
    <property type="evidence" value="ECO:0007669"/>
    <property type="project" value="InterPro"/>
</dbReference>
<evidence type="ECO:0000313" key="6">
    <source>
        <dbReference type="EMBL" id="CCM05897.1"/>
    </source>
</evidence>
<evidence type="ECO:0000256" key="3">
    <source>
        <dbReference type="ARBA" id="ARBA00023242"/>
    </source>
</evidence>
<dbReference type="GO" id="GO:0008270">
    <property type="term" value="F:zinc ion binding"/>
    <property type="evidence" value="ECO:0007669"/>
    <property type="project" value="InterPro"/>
</dbReference>
<dbReference type="InParanoid" id="J4I289"/>
<keyword evidence="7" id="KW-1185">Reference proteome</keyword>
<organism evidence="6 7">
    <name type="scientific">Fibroporia radiculosa</name>
    <dbReference type="NCBI Taxonomy" id="599839"/>
    <lineage>
        <taxon>Eukaryota</taxon>
        <taxon>Fungi</taxon>
        <taxon>Dikarya</taxon>
        <taxon>Basidiomycota</taxon>
        <taxon>Agaricomycotina</taxon>
        <taxon>Agaricomycetes</taxon>
        <taxon>Polyporales</taxon>
        <taxon>Fibroporiaceae</taxon>
        <taxon>Fibroporia</taxon>
    </lineage>
</organism>
<gene>
    <name evidence="6" type="ORF">FIBRA_08135</name>
</gene>
<feature type="region of interest" description="Disordered" evidence="4">
    <location>
        <begin position="116"/>
        <end position="144"/>
    </location>
</feature>
<dbReference type="InterPro" id="IPR007219">
    <property type="entry name" value="XnlR_reg_dom"/>
</dbReference>
<sequence length="835" mass="91050">MPPIARQATGTGASEGGKIKQTRQRQRLSCVECTKRRQKCDRHTPCGLCVSRGVAHLCRWEPVVSRPAPQQSPAVALANSASETIQALSARIAVLEQTLLRQNLANGVDTLALPESSATSKPLHALGNTSGQSGENDDDGHALGGPHALYDYDMQVAAVALAQLSLAPREEYIGDGTVLCALHELGSPETWRFPYSRSSMTTRPACYSQHTNTHPFSAPIRALLAALPPRQRVEQLVDGFFAERNWEFGLPENWFRSSCTRMWAHLDIPRCPGFACLAPTLCTACQEEVNPHWISLLFAVLALAPRRLGADAHAYFTHAVSAKRLGEDILLAVRAYALSERTVHGAVLSCIASGLLGAYLSDRGRVSEAWKLTGAALRTAQANGLHRDPGWRKWEEMGKEEAELRLFGWWLLWCADRMFSFVLGRPMMAPRGTYDVTLIPGPVHGDGSPNPNAAFQRAFVTLCDIIGDGVAECLSLHAPSYATVLATDRKFREWQARLPPEMQWRDPRYQSALSEPTTLAERNLAYQRQSLAAYYLGALMNIHRPHFMHPSLAALASPSNGAPCPNPSREQCIVLALELVRELSTVHSTDTTWVASPPATLFHYPYFVFDGAVALAGAVAQTPPHPCETECLDLMDRALRMLHACTIAAENAIDGEGEVAMRAVSVLEALRKAARRRRGGNDVRPDRELKDAQVEESASEQLVVKSLAHPMVIGDTSTGAGHTPMCGYDLAFSSSSEPTALSMPFADVVENLFPAASTGSVDTAQMGSYILPQGLFCYDVSAAGARMQENQSKVSLQSLMTPFDVLQGRGDSMEWARLAGMENWETGDLSLDLNC</sequence>
<dbReference type="Gene3D" id="4.10.240.10">
    <property type="entry name" value="Zn(2)-C6 fungal-type DNA-binding domain"/>
    <property type="match status" value="1"/>
</dbReference>
<proteinExistence type="predicted"/>
<dbReference type="HOGENOM" id="CLU_015247_0_0_1"/>
<evidence type="ECO:0000259" key="5">
    <source>
        <dbReference type="PROSITE" id="PS50048"/>
    </source>
</evidence>
<evidence type="ECO:0000256" key="1">
    <source>
        <dbReference type="ARBA" id="ARBA00004123"/>
    </source>
</evidence>
<dbReference type="PROSITE" id="PS00463">
    <property type="entry name" value="ZN2_CY6_FUNGAL_1"/>
    <property type="match status" value="1"/>
</dbReference>
<dbReference type="SUPFAM" id="SSF57701">
    <property type="entry name" value="Zn2/Cys6 DNA-binding domain"/>
    <property type="match status" value="1"/>
</dbReference>
<dbReference type="PROSITE" id="PS50048">
    <property type="entry name" value="ZN2_CY6_FUNGAL_2"/>
    <property type="match status" value="1"/>
</dbReference>
<dbReference type="RefSeq" id="XP_012185180.1">
    <property type="nucleotide sequence ID" value="XM_012329790.1"/>
</dbReference>
<accession>J4I289</accession>
<evidence type="ECO:0000313" key="7">
    <source>
        <dbReference type="Proteomes" id="UP000006352"/>
    </source>
</evidence>
<dbReference type="CDD" id="cd12148">
    <property type="entry name" value="fungal_TF_MHR"/>
    <property type="match status" value="1"/>
</dbReference>
<dbReference type="SMART" id="SM00906">
    <property type="entry name" value="Fungal_trans"/>
    <property type="match status" value="1"/>
</dbReference>
<dbReference type="GeneID" id="24100808"/>
<evidence type="ECO:0000256" key="4">
    <source>
        <dbReference type="SAM" id="MobiDB-lite"/>
    </source>
</evidence>
<dbReference type="PANTHER" id="PTHR31001:SF87">
    <property type="entry name" value="COL-21"/>
    <property type="match status" value="1"/>
</dbReference>
<dbReference type="STRING" id="599839.J4I289"/>
<reference evidence="6 7" key="1">
    <citation type="journal article" date="2012" name="Appl. Environ. Microbiol.">
        <title>Short-read sequencing for genomic analysis of the brown rot fungus Fibroporia radiculosa.</title>
        <authorList>
            <person name="Tang J.D."/>
            <person name="Perkins A.D."/>
            <person name="Sonstegard T.S."/>
            <person name="Schroeder S.G."/>
            <person name="Burgess S.C."/>
            <person name="Diehl S.V."/>
        </authorList>
    </citation>
    <scope>NUCLEOTIDE SEQUENCE [LARGE SCALE GENOMIC DNA]</scope>
    <source>
        <strain evidence="6 7">TFFH 294</strain>
    </source>
</reference>
<dbReference type="AlphaFoldDB" id="J4I289"/>
<dbReference type="InterPro" id="IPR050613">
    <property type="entry name" value="Sec_Metabolite_Reg"/>
</dbReference>
<comment type="subcellular location">
    <subcellularLocation>
        <location evidence="1">Nucleus</location>
    </subcellularLocation>
</comment>
<dbReference type="InterPro" id="IPR001138">
    <property type="entry name" value="Zn2Cys6_DnaBD"/>
</dbReference>